<dbReference type="Proteomes" id="UP000007258">
    <property type="component" value="Chromosome 21"/>
</dbReference>
<sequence length="340" mass="38820">MDFPCVLFIFTSISQLLGMWWQRTTSTFYHTFTMLRLNMDRTSPLFWVGRRLLSSTSMLRFQQSAEERAREEELRQKVQQRYRGMQIPESLSHEYGHFSTMGISASATQQAASNAGVDGYQSFGGTPFQNRRSVDWVILLTGCTLMYFSGKILFRQLTRGVNGLEMPLWTASVELQAKHILFAVQFQQSEQDQMKKDFEEVRQINPFVEFFEWVRSRRPEFCSGRKYGADYVIHTLVSSLSSSDGAQLATVARTLQQSMAQKNSDSLQRVDNFVEQLRSVGYLFQGIRGMGSPSVYTTDYPPRQVYTPHCEVGQCGEQESDLTRALDVKNGVAHSSTPFG</sequence>
<accession>E9AIQ2</accession>
<dbReference type="RefSeq" id="XP_003723168.1">
    <property type="nucleotide sequence ID" value="XM_003723120.1"/>
</dbReference>
<reference evidence="2 3" key="1">
    <citation type="journal article" date="2007" name="Nat. Genet.">
        <title>Comparative genomic analysis of three Leishmania species that cause diverse human disease.</title>
        <authorList>
            <person name="Peacock C.S."/>
            <person name="Seeger K."/>
            <person name="Harris D."/>
            <person name="Murphy L."/>
            <person name="Ruiz J.C."/>
            <person name="Quail M.A."/>
            <person name="Peters N."/>
            <person name="Adlem E."/>
            <person name="Tivey A."/>
            <person name="Aslett M."/>
            <person name="Kerhornou A."/>
            <person name="Ivens A."/>
            <person name="Fraser A."/>
            <person name="Rajandream M.A."/>
            <person name="Carver T."/>
            <person name="Norbertczak H."/>
            <person name="Chillingworth T."/>
            <person name="Hance Z."/>
            <person name="Jagels K."/>
            <person name="Moule S."/>
            <person name="Ormond D."/>
            <person name="Rutter S."/>
            <person name="Squares R."/>
            <person name="Whitehead S."/>
            <person name="Rabbinowitsch E."/>
            <person name="Arrowsmith C."/>
            <person name="White B."/>
            <person name="Thurston S."/>
            <person name="Bringaud F."/>
            <person name="Baldauf S.L."/>
            <person name="Faulconbridge A."/>
            <person name="Jeffares D."/>
            <person name="Depledge D.P."/>
            <person name="Oyola S.O."/>
            <person name="Hilley J.D."/>
            <person name="Brito L.O."/>
            <person name="Tosi L.R."/>
            <person name="Barrell B."/>
            <person name="Cruz A.K."/>
            <person name="Mottram J.C."/>
            <person name="Smith D.F."/>
            <person name="Berriman M."/>
        </authorList>
    </citation>
    <scope>NUCLEOTIDE SEQUENCE [LARGE SCALE GENOMIC DNA]</scope>
    <source>
        <strain evidence="2 3">MHOM/BR/75/M2904</strain>
    </source>
</reference>
<dbReference type="KEGG" id="lbz:LBRM_21_0780"/>
<dbReference type="InParanoid" id="E9AIQ2"/>
<keyword evidence="1" id="KW-0732">Signal</keyword>
<dbReference type="VEuPathDB" id="TriTrypDB:LbrM.21.0780"/>
<dbReference type="AlphaFoldDB" id="E9AIQ2"/>
<gene>
    <name evidence="2" type="ORF">LBRM_21_0780</name>
</gene>
<evidence type="ECO:0000313" key="2">
    <source>
        <dbReference type="EMBL" id="CBZ14697.1"/>
    </source>
</evidence>
<protein>
    <submittedName>
        <fullName evidence="2">Uncharacterized protein</fullName>
    </submittedName>
</protein>
<evidence type="ECO:0000313" key="3">
    <source>
        <dbReference type="Proteomes" id="UP000007258"/>
    </source>
</evidence>
<dbReference type="EMBL" id="FR798996">
    <property type="protein sequence ID" value="CBZ14697.1"/>
    <property type="molecule type" value="Genomic_DNA"/>
</dbReference>
<keyword evidence="3" id="KW-1185">Reference proteome</keyword>
<reference evidence="2 3" key="2">
    <citation type="journal article" date="2011" name="Genome Res.">
        <title>Chromosome and gene copy number variation allow major structural change between species and strains of Leishmania.</title>
        <authorList>
            <person name="Rogers M.B."/>
            <person name="Hilley J.D."/>
            <person name="Dickens N.J."/>
            <person name="Wilkes J."/>
            <person name="Bates P.A."/>
            <person name="Depledge D.P."/>
            <person name="Harris D."/>
            <person name="Her Y."/>
            <person name="Herzyk P."/>
            <person name="Imamura H."/>
            <person name="Otto T.D."/>
            <person name="Sanders M."/>
            <person name="Seeger K."/>
            <person name="Dujardin J.C."/>
            <person name="Berriman M."/>
            <person name="Smith D.F."/>
            <person name="Hertz-Fowler C."/>
            <person name="Mottram J.C."/>
        </authorList>
    </citation>
    <scope>NUCLEOTIDE SEQUENCE [LARGE SCALE GENOMIC DNA]</scope>
    <source>
        <strain evidence="2 3">MHOM/BR/75/M2904</strain>
    </source>
</reference>
<evidence type="ECO:0000256" key="1">
    <source>
        <dbReference type="SAM" id="SignalP"/>
    </source>
</evidence>
<name>E9AIQ2_LEIBR</name>
<organism evidence="2 3">
    <name type="scientific">Leishmania braziliensis</name>
    <dbReference type="NCBI Taxonomy" id="5660"/>
    <lineage>
        <taxon>Eukaryota</taxon>
        <taxon>Discoba</taxon>
        <taxon>Euglenozoa</taxon>
        <taxon>Kinetoplastea</taxon>
        <taxon>Metakinetoplastina</taxon>
        <taxon>Trypanosomatida</taxon>
        <taxon>Trypanosomatidae</taxon>
        <taxon>Leishmaniinae</taxon>
        <taxon>Leishmania</taxon>
        <taxon>Leishmania braziliensis species complex</taxon>
    </lineage>
</organism>
<feature type="signal peptide" evidence="1">
    <location>
        <begin position="1"/>
        <end position="18"/>
    </location>
</feature>
<feature type="chain" id="PRO_5003236248" evidence="1">
    <location>
        <begin position="19"/>
        <end position="340"/>
    </location>
</feature>
<dbReference type="GeneID" id="12983223"/>
<proteinExistence type="predicted"/>